<name>A0ABU5Q7H7_9BACT</name>
<dbReference type="SUPFAM" id="SSF51735">
    <property type="entry name" value="NAD(P)-binding Rossmann-fold domains"/>
    <property type="match status" value="1"/>
</dbReference>
<reference evidence="3 4" key="1">
    <citation type="submission" date="2023-12" db="EMBL/GenBank/DDBJ databases">
        <title>Novel species of the genus Arcicella isolated from rivers.</title>
        <authorList>
            <person name="Lu H."/>
        </authorList>
    </citation>
    <scope>NUCLEOTIDE SEQUENCE [LARGE SCALE GENOMIC DNA]</scope>
    <source>
        <strain evidence="3 4">KCTC 23307</strain>
    </source>
</reference>
<dbReference type="InterPro" id="IPR036291">
    <property type="entry name" value="NAD(P)-bd_dom_sf"/>
</dbReference>
<evidence type="ECO:0000259" key="2">
    <source>
        <dbReference type="Pfam" id="PF01370"/>
    </source>
</evidence>
<evidence type="ECO:0000313" key="4">
    <source>
        <dbReference type="Proteomes" id="UP001302949"/>
    </source>
</evidence>
<accession>A0ABU5Q7H7</accession>
<dbReference type="Gene3D" id="3.40.50.720">
    <property type="entry name" value="NAD(P)-binding Rossmann-like Domain"/>
    <property type="match status" value="1"/>
</dbReference>
<feature type="domain" description="NAD-dependent epimerase/dehydratase" evidence="2">
    <location>
        <begin position="4"/>
        <end position="240"/>
    </location>
</feature>
<proteinExistence type="inferred from homology"/>
<dbReference type="PANTHER" id="PTHR43000">
    <property type="entry name" value="DTDP-D-GLUCOSE 4,6-DEHYDRATASE-RELATED"/>
    <property type="match status" value="1"/>
</dbReference>
<dbReference type="InterPro" id="IPR001509">
    <property type="entry name" value="Epimerase_deHydtase"/>
</dbReference>
<comment type="caution">
    <text evidence="3">The sequence shown here is derived from an EMBL/GenBank/DDBJ whole genome shotgun (WGS) entry which is preliminary data.</text>
</comment>
<evidence type="ECO:0000313" key="3">
    <source>
        <dbReference type="EMBL" id="MEA5138779.1"/>
    </source>
</evidence>
<dbReference type="Proteomes" id="UP001302949">
    <property type="component" value="Unassembled WGS sequence"/>
</dbReference>
<dbReference type="Pfam" id="PF01370">
    <property type="entry name" value="Epimerase"/>
    <property type="match status" value="1"/>
</dbReference>
<sequence>MRKILITGGAGFIPSSLADRLLANEQNFIVALDNFSTGRELNLPRDSLSNYQFFKCDVNDYGSLSKIMRHYCFDYVFHYAAIVGVRRTLENPLGVLGDIDGTRNVLSLCIETNVKRIFFASSSEVYGESKEFPQHEELTPLNSKLPYAVVKKVGESYLESFKKTHGLDYTIFRFFNTYGVKQSQDFVVSRFLSSALSNQPITIYGDGSQTRTFCYIDDNIEITNKILCENLALNDVLNLGSDIEISILSLAEKIIEITGSQSSIIHLPPLEIGDMSRRKPDNSKMKRILGRELISLDEGLTRIINHYKKTLPL</sequence>
<gene>
    <name evidence="3" type="ORF">VB248_06535</name>
</gene>
<dbReference type="RefSeq" id="WP_323295946.1">
    <property type="nucleotide sequence ID" value="NZ_JAYFUM010000007.1"/>
</dbReference>
<protein>
    <submittedName>
        <fullName evidence="3">NAD-dependent epimerase/dehydratase family protein</fullName>
    </submittedName>
</protein>
<evidence type="ECO:0000256" key="1">
    <source>
        <dbReference type="ARBA" id="ARBA00007637"/>
    </source>
</evidence>
<dbReference type="EMBL" id="JAYFUM010000007">
    <property type="protein sequence ID" value="MEA5138779.1"/>
    <property type="molecule type" value="Genomic_DNA"/>
</dbReference>
<comment type="similarity">
    <text evidence="1">Belongs to the NAD(P)-dependent epimerase/dehydratase family.</text>
</comment>
<keyword evidence="4" id="KW-1185">Reference proteome</keyword>
<organism evidence="3 4">
    <name type="scientific">Arcicella rigui</name>
    <dbReference type="NCBI Taxonomy" id="797020"/>
    <lineage>
        <taxon>Bacteria</taxon>
        <taxon>Pseudomonadati</taxon>
        <taxon>Bacteroidota</taxon>
        <taxon>Cytophagia</taxon>
        <taxon>Cytophagales</taxon>
        <taxon>Flectobacillaceae</taxon>
        <taxon>Arcicella</taxon>
    </lineage>
</organism>